<evidence type="ECO:0000256" key="5">
    <source>
        <dbReference type="SAM" id="MobiDB-lite"/>
    </source>
</evidence>
<protein>
    <submittedName>
        <fullName evidence="7">UPF0182 protein</fullName>
    </submittedName>
</protein>
<keyword evidence="8" id="KW-1185">Reference proteome</keyword>
<gene>
    <name evidence="7" type="ORF">Afil01_67970</name>
</gene>
<feature type="transmembrane region" description="Helical" evidence="6">
    <location>
        <begin position="288"/>
        <end position="308"/>
    </location>
</feature>
<organism evidence="7 8">
    <name type="scientific">Actinorhabdospora filicis</name>
    <dbReference type="NCBI Taxonomy" id="1785913"/>
    <lineage>
        <taxon>Bacteria</taxon>
        <taxon>Bacillati</taxon>
        <taxon>Actinomycetota</taxon>
        <taxon>Actinomycetes</taxon>
        <taxon>Micromonosporales</taxon>
        <taxon>Micromonosporaceae</taxon>
        <taxon>Actinorhabdospora</taxon>
    </lineage>
</organism>
<accession>A0A9W6SU52</accession>
<name>A0A9W6SU52_9ACTN</name>
<evidence type="ECO:0000256" key="4">
    <source>
        <dbReference type="ARBA" id="ARBA00023136"/>
    </source>
</evidence>
<keyword evidence="4 6" id="KW-0472">Membrane</keyword>
<dbReference type="AlphaFoldDB" id="A0A9W6SU52"/>
<dbReference type="EMBL" id="BSTX01000008">
    <property type="protein sequence ID" value="GLZ81990.1"/>
    <property type="molecule type" value="Genomic_DNA"/>
</dbReference>
<dbReference type="GO" id="GO:0005576">
    <property type="term" value="C:extracellular region"/>
    <property type="evidence" value="ECO:0007669"/>
    <property type="project" value="TreeGrafter"/>
</dbReference>
<dbReference type="Pfam" id="PF03699">
    <property type="entry name" value="UPF0182"/>
    <property type="match status" value="1"/>
</dbReference>
<reference evidence="7" key="1">
    <citation type="submission" date="2023-03" db="EMBL/GenBank/DDBJ databases">
        <title>Actinorhabdospora filicis NBRC 111898.</title>
        <authorList>
            <person name="Ichikawa N."/>
            <person name="Sato H."/>
            <person name="Tonouchi N."/>
        </authorList>
    </citation>
    <scope>NUCLEOTIDE SEQUENCE</scope>
    <source>
        <strain evidence="7">NBRC 111898</strain>
    </source>
</reference>
<evidence type="ECO:0000256" key="2">
    <source>
        <dbReference type="ARBA" id="ARBA00022692"/>
    </source>
</evidence>
<keyword evidence="3 6" id="KW-1133">Transmembrane helix</keyword>
<feature type="transmembrane region" description="Helical" evidence="6">
    <location>
        <begin position="61"/>
        <end position="81"/>
    </location>
</feature>
<feature type="transmembrane region" description="Helical" evidence="6">
    <location>
        <begin position="111"/>
        <end position="130"/>
    </location>
</feature>
<feature type="transmembrane region" description="Helical" evidence="6">
    <location>
        <begin position="212"/>
        <end position="229"/>
    </location>
</feature>
<evidence type="ECO:0000256" key="3">
    <source>
        <dbReference type="ARBA" id="ARBA00022989"/>
    </source>
</evidence>
<evidence type="ECO:0000313" key="7">
    <source>
        <dbReference type="EMBL" id="GLZ81990.1"/>
    </source>
</evidence>
<dbReference type="Proteomes" id="UP001165079">
    <property type="component" value="Unassembled WGS sequence"/>
</dbReference>
<dbReference type="InterPro" id="IPR005372">
    <property type="entry name" value="UPF0182"/>
</dbReference>
<feature type="compositionally biased region" description="Pro residues" evidence="5">
    <location>
        <begin position="893"/>
        <end position="908"/>
    </location>
</feature>
<proteinExistence type="predicted"/>
<feature type="transmembrane region" description="Helical" evidence="6">
    <location>
        <begin position="254"/>
        <end position="276"/>
    </location>
</feature>
<dbReference type="GO" id="GO:0016020">
    <property type="term" value="C:membrane"/>
    <property type="evidence" value="ECO:0007669"/>
    <property type="project" value="InterPro"/>
</dbReference>
<feature type="region of interest" description="Disordered" evidence="5">
    <location>
        <begin position="887"/>
        <end position="916"/>
    </location>
</feature>
<keyword evidence="1" id="KW-1003">Cell membrane</keyword>
<keyword evidence="2 6" id="KW-0812">Transmembrane</keyword>
<comment type="caution">
    <text evidence="7">The sequence shown here is derived from an EMBL/GenBank/DDBJ whole genome shotgun (WGS) entry which is preliminary data.</text>
</comment>
<feature type="transmembrane region" description="Helical" evidence="6">
    <location>
        <begin position="166"/>
        <end position="192"/>
    </location>
</feature>
<evidence type="ECO:0000313" key="8">
    <source>
        <dbReference type="Proteomes" id="UP001165079"/>
    </source>
</evidence>
<dbReference type="PANTHER" id="PTHR39344">
    <property type="entry name" value="UPF0182 PROTEIN SLL1060"/>
    <property type="match status" value="1"/>
</dbReference>
<sequence length="967" mass="105883">MAMRNPLPRMNRRGRWVLGLLVGLIALLTATGWMVGIWTDYLWYDEVGFTKVFSTTLRTRAVLFAVFGLAMASWVVLNLWLAHRFRRPAAQLSSPDQQVLDRYRRALSPRLRLWTILLGAVVGLFTGLAAQDHWQDWLLFSNAQDVGVTDPQFGKDIGFYLFDYPFWTYLLSVAFTATVIALIGALGAHYLYGSIRLSGRGERITTAARIHISSLIALFVLLKAVAYWMDRYGLVIAENDVTGLTGGGYTEMNALLFAKEILIFVAIIGAVAVVLFSNGFGKTMLWPACAIGLVVVSAIAIGGIYPYAVKSISVAPNVPAKEGRYVQWSIDATRDAYGMDGVQPVDSGVTANGDATALGTDKLTVPNVRLLDPSIVADIFSQKQQARGFHGFPDKLDVDRYKTADGELRDYIVGVRELSPDKYSEQQKNWTIRHTELTHGYGFVAAPANQICGEGEPYFVSGFLNTDQVAANCRSAAEEIKVDRPQIYYGELMTDYAVVGVPDGAQPKEFDHPSASGDAKTTYAGSGGVEMDSLWNRMLYAWEFRETKFLLSEEFNENSKLLYVRNPMDRVAKVAPFLTLDGDPYPAVVDGKVVWILDGYTTSATYPYSDKVDLESASKDTLTGTGTTAQAGREVNYVRNSVKATVDAYDGTVSLYSWDDADPVLKAWNAAFGGIVKPKAEIPKSLADHFRYPEDLFKIQRDLLQRFHVTDAATFIGGNQAWETPVDPAKPDGKQPPYYVVANYPGQTGAQFQLTSTMSPRTRGSVTSGLLSAYYDAENKPKLQLYTVKEELSSSLQTHQNLTSLPEVVSDLRLFETNKTTVEYGNMLALPVGNGVLYVEPLYLRQQAAGTNGVSLPQMRKVLVAYGKFNAYADTLPDALQSIIKQYTTGTGTPPPTTDPGTTPPPTTTNPGKDDPAVTAAVEKMNKAIEDLRTAQKNGDFKAQGEALAALDAAIKEYDAAVKAAGG</sequence>
<evidence type="ECO:0000256" key="6">
    <source>
        <dbReference type="SAM" id="Phobius"/>
    </source>
</evidence>
<evidence type="ECO:0000256" key="1">
    <source>
        <dbReference type="ARBA" id="ARBA00022475"/>
    </source>
</evidence>
<dbReference type="PANTHER" id="PTHR39344:SF1">
    <property type="entry name" value="UPF0182 PROTEIN SLL1060"/>
    <property type="match status" value="1"/>
</dbReference>